<proteinExistence type="predicted"/>
<keyword evidence="3" id="KW-1185">Reference proteome</keyword>
<evidence type="ECO:0000256" key="1">
    <source>
        <dbReference type="SAM" id="MobiDB-lite"/>
    </source>
</evidence>
<dbReference type="EMBL" id="JALJOR010000014">
    <property type="protein sequence ID" value="KAK9806118.1"/>
    <property type="molecule type" value="Genomic_DNA"/>
</dbReference>
<dbReference type="AlphaFoldDB" id="A0AAW1P8E6"/>
<dbReference type="Proteomes" id="UP001489004">
    <property type="component" value="Unassembled WGS sequence"/>
</dbReference>
<dbReference type="InterPro" id="IPR036770">
    <property type="entry name" value="Ankyrin_rpt-contain_sf"/>
</dbReference>
<name>A0AAW1P8E6_9CHLO</name>
<protein>
    <submittedName>
        <fullName evidence="2">Uncharacterized protein</fullName>
    </submittedName>
</protein>
<reference evidence="2 3" key="1">
    <citation type="journal article" date="2024" name="Nat. Commun.">
        <title>Phylogenomics reveals the evolutionary origins of lichenization in chlorophyte algae.</title>
        <authorList>
            <person name="Puginier C."/>
            <person name="Libourel C."/>
            <person name="Otte J."/>
            <person name="Skaloud P."/>
            <person name="Haon M."/>
            <person name="Grisel S."/>
            <person name="Petersen M."/>
            <person name="Berrin J.G."/>
            <person name="Delaux P.M."/>
            <person name="Dal Grande F."/>
            <person name="Keller J."/>
        </authorList>
    </citation>
    <scope>NUCLEOTIDE SEQUENCE [LARGE SCALE GENOMIC DNA]</scope>
    <source>
        <strain evidence="2 3">SAG 2043</strain>
    </source>
</reference>
<feature type="region of interest" description="Disordered" evidence="1">
    <location>
        <begin position="32"/>
        <end position="82"/>
    </location>
</feature>
<gene>
    <name evidence="2" type="ORF">WJX72_002181</name>
</gene>
<dbReference type="Gene3D" id="1.25.40.20">
    <property type="entry name" value="Ankyrin repeat-containing domain"/>
    <property type="match status" value="1"/>
</dbReference>
<sequence length="169" mass="18016">MSNIERLILANLSPDADVGHGDTLLHQLFKQTCPPGVDADGGSAASEDDDEEEDGEDDEFGGPRIPLAGLLQRGATPDRTHRDGDTVLHILIRNTLDGTYFPDDSLSGAMYSGEIERVEERAEYVEAAFKLLVDAGWSVAVRSVRGQSVLDAEGGETPGTGLGPQPHDC</sequence>
<accession>A0AAW1P8E6</accession>
<evidence type="ECO:0000313" key="2">
    <source>
        <dbReference type="EMBL" id="KAK9806118.1"/>
    </source>
</evidence>
<feature type="compositionally biased region" description="Acidic residues" evidence="1">
    <location>
        <begin position="46"/>
        <end position="60"/>
    </location>
</feature>
<evidence type="ECO:0000313" key="3">
    <source>
        <dbReference type="Proteomes" id="UP001489004"/>
    </source>
</evidence>
<organism evidence="2 3">
    <name type="scientific">[Myrmecia] bisecta</name>
    <dbReference type="NCBI Taxonomy" id="41462"/>
    <lineage>
        <taxon>Eukaryota</taxon>
        <taxon>Viridiplantae</taxon>
        <taxon>Chlorophyta</taxon>
        <taxon>core chlorophytes</taxon>
        <taxon>Trebouxiophyceae</taxon>
        <taxon>Trebouxiales</taxon>
        <taxon>Trebouxiaceae</taxon>
        <taxon>Myrmecia</taxon>
    </lineage>
</organism>
<comment type="caution">
    <text evidence="2">The sequence shown here is derived from an EMBL/GenBank/DDBJ whole genome shotgun (WGS) entry which is preliminary data.</text>
</comment>